<gene>
    <name evidence="1" type="ORF">MiSe_00820</name>
</gene>
<keyword evidence="2" id="KW-1185">Reference proteome</keyword>
<evidence type="ECO:0000313" key="2">
    <source>
        <dbReference type="Proteomes" id="UP001050975"/>
    </source>
</evidence>
<dbReference type="Proteomes" id="UP001050975">
    <property type="component" value="Unassembled WGS sequence"/>
</dbReference>
<name>A0AAV3X423_9CYAN</name>
<reference evidence="1" key="1">
    <citation type="submission" date="2019-10" db="EMBL/GenBank/DDBJ databases">
        <title>Draft genome sequece of Microseira wollei NIES-4236.</title>
        <authorList>
            <person name="Yamaguchi H."/>
            <person name="Suzuki S."/>
            <person name="Kawachi M."/>
        </authorList>
    </citation>
    <scope>NUCLEOTIDE SEQUENCE</scope>
    <source>
        <strain evidence="1">NIES-4236</strain>
    </source>
</reference>
<protein>
    <submittedName>
        <fullName evidence="1">Uncharacterized protein</fullName>
    </submittedName>
</protein>
<dbReference type="RefSeq" id="WP_226572652.1">
    <property type="nucleotide sequence ID" value="NZ_BLAY01000001.1"/>
</dbReference>
<organism evidence="1 2">
    <name type="scientific">Microseira wollei NIES-4236</name>
    <dbReference type="NCBI Taxonomy" id="2530354"/>
    <lineage>
        <taxon>Bacteria</taxon>
        <taxon>Bacillati</taxon>
        <taxon>Cyanobacteriota</taxon>
        <taxon>Cyanophyceae</taxon>
        <taxon>Oscillatoriophycideae</taxon>
        <taxon>Aerosakkonematales</taxon>
        <taxon>Aerosakkonemataceae</taxon>
        <taxon>Microseira</taxon>
    </lineage>
</organism>
<comment type="caution">
    <text evidence="1">The sequence shown here is derived from an EMBL/GenBank/DDBJ whole genome shotgun (WGS) entry which is preliminary data.</text>
</comment>
<evidence type="ECO:0000313" key="1">
    <source>
        <dbReference type="EMBL" id="GET35340.1"/>
    </source>
</evidence>
<sequence>MRDLTIKVEDNPTKEDIRTFIKNLVDYNASQVGKNVSYPIAIFIRDSEGKIVGGLVGETYWEWM</sequence>
<proteinExistence type="predicted"/>
<dbReference type="AlphaFoldDB" id="A0AAV3X423"/>
<dbReference type="EMBL" id="BLAY01000001">
    <property type="protein sequence ID" value="GET35340.1"/>
    <property type="molecule type" value="Genomic_DNA"/>
</dbReference>
<accession>A0AAV3X423</accession>